<dbReference type="EMBL" id="JAAQPH010000013">
    <property type="protein sequence ID" value="NIA70299.1"/>
    <property type="molecule type" value="Genomic_DNA"/>
</dbReference>
<dbReference type="Proteomes" id="UP000761264">
    <property type="component" value="Unassembled WGS sequence"/>
</dbReference>
<dbReference type="PANTHER" id="PTHR30636:SF3">
    <property type="entry name" value="UPF0701 PROTEIN YICC"/>
    <property type="match status" value="1"/>
</dbReference>
<dbReference type="InterPro" id="IPR005229">
    <property type="entry name" value="YicC/YloC-like"/>
</dbReference>
<dbReference type="InterPro" id="IPR013527">
    <property type="entry name" value="YicC-like_N"/>
</dbReference>
<keyword evidence="3" id="KW-0255">Endonuclease</keyword>
<dbReference type="Pfam" id="PF03755">
    <property type="entry name" value="YicC-like_N"/>
    <property type="match status" value="1"/>
</dbReference>
<comment type="similarity">
    <text evidence="5">Belongs to the YicC/YloC family.</text>
</comment>
<name>A0A967EZL2_9PROT</name>
<proteinExistence type="inferred from homology"/>
<dbReference type="PANTHER" id="PTHR30636">
    <property type="entry name" value="UPF0701 PROTEIN YICC"/>
    <property type="match status" value="1"/>
</dbReference>
<feature type="domain" description="Endoribonuclease YicC-like N-terminal" evidence="6">
    <location>
        <begin position="1"/>
        <end position="152"/>
    </location>
</feature>
<comment type="caution">
    <text evidence="8">The sequence shown here is derived from an EMBL/GenBank/DDBJ whole genome shotgun (WGS) entry which is preliminary data.</text>
</comment>
<dbReference type="GO" id="GO:0004521">
    <property type="term" value="F:RNA endonuclease activity"/>
    <property type="evidence" value="ECO:0007669"/>
    <property type="project" value="InterPro"/>
</dbReference>
<evidence type="ECO:0000256" key="1">
    <source>
        <dbReference type="ARBA" id="ARBA00001968"/>
    </source>
</evidence>
<feature type="domain" description="Endoribonuclease YicC-like C-terminal" evidence="7">
    <location>
        <begin position="175"/>
        <end position="290"/>
    </location>
</feature>
<protein>
    <submittedName>
        <fullName evidence="8">YicC family protein</fullName>
    </submittedName>
</protein>
<organism evidence="8 9">
    <name type="scientific">Pelagibius litoralis</name>
    <dbReference type="NCBI Taxonomy" id="374515"/>
    <lineage>
        <taxon>Bacteria</taxon>
        <taxon>Pseudomonadati</taxon>
        <taxon>Pseudomonadota</taxon>
        <taxon>Alphaproteobacteria</taxon>
        <taxon>Rhodospirillales</taxon>
        <taxon>Rhodovibrionaceae</taxon>
        <taxon>Pelagibius</taxon>
    </lineage>
</organism>
<dbReference type="AlphaFoldDB" id="A0A967EZL2"/>
<gene>
    <name evidence="8" type="ORF">HBA54_16955</name>
</gene>
<comment type="cofactor">
    <cofactor evidence="1">
        <name>a divalent metal cation</name>
        <dbReference type="ChEBI" id="CHEBI:60240"/>
    </cofactor>
</comment>
<dbReference type="InterPro" id="IPR013551">
    <property type="entry name" value="YicC-like_C"/>
</dbReference>
<evidence type="ECO:0000256" key="5">
    <source>
        <dbReference type="ARBA" id="ARBA00035648"/>
    </source>
</evidence>
<evidence type="ECO:0000313" key="8">
    <source>
        <dbReference type="EMBL" id="NIA70299.1"/>
    </source>
</evidence>
<sequence>MTGFARAEGNDDLISWAWEIRTVNGRSLDVRSRLPNGYESLDPVVRKAVAGACNRGNAQVNLQVKRGEAPQAWQVNEELLQQVLEIMGRLETRLETSPPRLDGLLALRGILEPVEEDEDKEQLDSRLRAIEAGLNEALGALVAMRAQEGARLLAMVQGHLDAIERHCGDAADCSATQPETLRARLREQLDLLLAETSGVSEERLAQELAVLVGKADVREELDRLSAHIAAARELLNQGGAVGRKLDFLCQEFNREANTLCSKSADVDLTRIGLDLKSAIEQLREQVQNIE</sequence>
<keyword evidence="9" id="KW-1185">Reference proteome</keyword>
<accession>A0A967EZL2</accession>
<reference evidence="8" key="1">
    <citation type="submission" date="2020-03" db="EMBL/GenBank/DDBJ databases">
        <title>Genome of Pelagibius litoralis DSM 21314T.</title>
        <authorList>
            <person name="Wang G."/>
        </authorList>
    </citation>
    <scope>NUCLEOTIDE SEQUENCE</scope>
    <source>
        <strain evidence="8">DSM 21314</strain>
    </source>
</reference>
<evidence type="ECO:0000259" key="6">
    <source>
        <dbReference type="Pfam" id="PF03755"/>
    </source>
</evidence>
<dbReference type="NCBIfam" id="TIGR00255">
    <property type="entry name" value="YicC/YloC family endoribonuclease"/>
    <property type="match status" value="1"/>
</dbReference>
<dbReference type="Pfam" id="PF08340">
    <property type="entry name" value="YicC-like_C"/>
    <property type="match status" value="1"/>
</dbReference>
<keyword evidence="4" id="KW-0378">Hydrolase</keyword>
<keyword evidence="2" id="KW-0540">Nuclease</keyword>
<evidence type="ECO:0000256" key="4">
    <source>
        <dbReference type="ARBA" id="ARBA00022801"/>
    </source>
</evidence>
<evidence type="ECO:0000313" key="9">
    <source>
        <dbReference type="Proteomes" id="UP000761264"/>
    </source>
</evidence>
<evidence type="ECO:0000256" key="2">
    <source>
        <dbReference type="ARBA" id="ARBA00022722"/>
    </source>
</evidence>
<evidence type="ECO:0000259" key="7">
    <source>
        <dbReference type="Pfam" id="PF08340"/>
    </source>
</evidence>
<evidence type="ECO:0000256" key="3">
    <source>
        <dbReference type="ARBA" id="ARBA00022759"/>
    </source>
</evidence>
<dbReference type="GO" id="GO:0016787">
    <property type="term" value="F:hydrolase activity"/>
    <property type="evidence" value="ECO:0007669"/>
    <property type="project" value="UniProtKB-KW"/>
</dbReference>